<gene>
    <name evidence="2" type="ORF">S12H4_10954</name>
</gene>
<protein>
    <submittedName>
        <fullName evidence="2">Uncharacterized protein</fullName>
    </submittedName>
</protein>
<reference evidence="2" key="1">
    <citation type="journal article" date="2014" name="Front. Microbiol.">
        <title>High frequency of phylogenetically diverse reductive dehalogenase-homologous genes in deep subseafloor sedimentary metagenomes.</title>
        <authorList>
            <person name="Kawai M."/>
            <person name="Futagami T."/>
            <person name="Toyoda A."/>
            <person name="Takaki Y."/>
            <person name="Nishi S."/>
            <person name="Hori S."/>
            <person name="Arai W."/>
            <person name="Tsubouchi T."/>
            <person name="Morono Y."/>
            <person name="Uchiyama I."/>
            <person name="Ito T."/>
            <person name="Fujiyama A."/>
            <person name="Inagaki F."/>
            <person name="Takami H."/>
        </authorList>
    </citation>
    <scope>NUCLEOTIDE SEQUENCE</scope>
    <source>
        <strain evidence="2">Expedition CK06-06</strain>
    </source>
</reference>
<name>X1SG54_9ZZZZ</name>
<organism evidence="2">
    <name type="scientific">marine sediment metagenome</name>
    <dbReference type="NCBI Taxonomy" id="412755"/>
    <lineage>
        <taxon>unclassified sequences</taxon>
        <taxon>metagenomes</taxon>
        <taxon>ecological metagenomes</taxon>
    </lineage>
</organism>
<dbReference type="AlphaFoldDB" id="X1SG54"/>
<feature type="transmembrane region" description="Helical" evidence="1">
    <location>
        <begin position="25"/>
        <end position="45"/>
    </location>
</feature>
<keyword evidence="1" id="KW-0812">Transmembrane</keyword>
<keyword evidence="1" id="KW-1133">Transmembrane helix</keyword>
<keyword evidence="1" id="KW-0472">Membrane</keyword>
<evidence type="ECO:0000313" key="2">
    <source>
        <dbReference type="EMBL" id="GAI66764.1"/>
    </source>
</evidence>
<feature type="non-terminal residue" evidence="2">
    <location>
        <position position="1"/>
    </location>
</feature>
<feature type="transmembrane region" description="Helical" evidence="1">
    <location>
        <begin position="52"/>
        <end position="72"/>
    </location>
</feature>
<proteinExistence type="predicted"/>
<comment type="caution">
    <text evidence="2">The sequence shown here is derived from an EMBL/GenBank/DDBJ whole genome shotgun (WGS) entry which is preliminary data.</text>
</comment>
<evidence type="ECO:0000256" key="1">
    <source>
        <dbReference type="SAM" id="Phobius"/>
    </source>
</evidence>
<sequence length="117" mass="10975">GLAAGVFSGASILFAKALGPTLESIASIGLLLAVPAGGIAGALLTRGMVSDACLGVAAGGSAIIGYSLPAMLAPEIFTKKAPAQLGGGSAVKLLGAGPANAAMAAARAVKAGVGIEF</sequence>
<dbReference type="EMBL" id="BARW01004807">
    <property type="protein sequence ID" value="GAI66764.1"/>
    <property type="molecule type" value="Genomic_DNA"/>
</dbReference>
<accession>X1SG54</accession>